<dbReference type="InterPro" id="IPR016161">
    <property type="entry name" value="Ald_DH/histidinol_DH"/>
</dbReference>
<dbReference type="EMBL" id="AJYA01000030">
    <property type="protein sequence ID" value="EIM75393.1"/>
    <property type="molecule type" value="Genomic_DNA"/>
</dbReference>
<dbReference type="FunFam" id="3.40.605.10:FF:000007">
    <property type="entry name" value="NAD/NADP-dependent betaine aldehyde dehydrogenase"/>
    <property type="match status" value="1"/>
</dbReference>
<gene>
    <name evidence="4" type="ORF">A3SI_13337</name>
</gene>
<evidence type="ECO:0000256" key="2">
    <source>
        <dbReference type="ARBA" id="ARBA00023002"/>
    </source>
</evidence>
<accession>I5C0P1</accession>
<evidence type="ECO:0000256" key="1">
    <source>
        <dbReference type="ARBA" id="ARBA00009986"/>
    </source>
</evidence>
<protein>
    <submittedName>
        <fullName evidence="4">Betaine aldehyde dehydrogenase</fullName>
    </submittedName>
</protein>
<dbReference type="Proteomes" id="UP000005551">
    <property type="component" value="Unassembled WGS sequence"/>
</dbReference>
<evidence type="ECO:0000259" key="3">
    <source>
        <dbReference type="Pfam" id="PF00171"/>
    </source>
</evidence>
<dbReference type="InterPro" id="IPR050740">
    <property type="entry name" value="Aldehyde_DH_Superfamily"/>
</dbReference>
<comment type="similarity">
    <text evidence="1">Belongs to the aldehyde dehydrogenase family.</text>
</comment>
<keyword evidence="2" id="KW-0560">Oxidoreductase</keyword>
<dbReference type="InterPro" id="IPR015590">
    <property type="entry name" value="Aldehyde_DH_dom"/>
</dbReference>
<feature type="domain" description="Aldehyde dehydrogenase" evidence="3">
    <location>
        <begin position="9"/>
        <end position="471"/>
    </location>
</feature>
<dbReference type="GO" id="GO:0016620">
    <property type="term" value="F:oxidoreductase activity, acting on the aldehyde or oxo group of donors, NAD or NADP as acceptor"/>
    <property type="evidence" value="ECO:0007669"/>
    <property type="project" value="InterPro"/>
</dbReference>
<proteinExistence type="inferred from homology"/>
<dbReference type="Pfam" id="PF00171">
    <property type="entry name" value="Aldedh"/>
    <property type="match status" value="1"/>
</dbReference>
<dbReference type="PANTHER" id="PTHR43353:SF5">
    <property type="entry name" value="SUCCINATE-SEMIALDEHYDE DEHYDROGENASE, MITOCHONDRIAL"/>
    <property type="match status" value="1"/>
</dbReference>
<organism evidence="4 5">
    <name type="scientific">Nitritalea halalkaliphila LW7</name>
    <dbReference type="NCBI Taxonomy" id="1189621"/>
    <lineage>
        <taxon>Bacteria</taxon>
        <taxon>Pseudomonadati</taxon>
        <taxon>Bacteroidota</taxon>
        <taxon>Cytophagia</taxon>
        <taxon>Cytophagales</taxon>
        <taxon>Cyclobacteriaceae</taxon>
        <taxon>Nitritalea</taxon>
    </lineage>
</organism>
<dbReference type="Gene3D" id="3.40.605.10">
    <property type="entry name" value="Aldehyde Dehydrogenase, Chain A, domain 1"/>
    <property type="match status" value="1"/>
</dbReference>
<evidence type="ECO:0000313" key="4">
    <source>
        <dbReference type="EMBL" id="EIM75393.1"/>
    </source>
</evidence>
<dbReference type="STRING" id="1189621.A3SI_13337"/>
<comment type="caution">
    <text evidence="4">The sequence shown here is derived from an EMBL/GenBank/DDBJ whole genome shotgun (WGS) entry which is preliminary data.</text>
</comment>
<reference evidence="4 5" key="1">
    <citation type="submission" date="2012-05" db="EMBL/GenBank/DDBJ databases">
        <title>Genome sequence of Nitritalea halalkaliphila LW7.</title>
        <authorList>
            <person name="Jangir P.K."/>
            <person name="Singh A."/>
            <person name="Shivaji S."/>
            <person name="Sharma R."/>
        </authorList>
    </citation>
    <scope>NUCLEOTIDE SEQUENCE [LARGE SCALE GENOMIC DNA]</scope>
    <source>
        <strain evidence="4 5">LW7</strain>
    </source>
</reference>
<dbReference type="AlphaFoldDB" id="I5C0P1"/>
<sequence length="475" mass="51717">MKNYINGEWIAFSQEEMDVLNPVDGSLLDSVCRSGLEDVEAAVNAAALAFETWKKTPMQERVQLQKKLAASIRKHSASIGRKLSLELGRPLTACVHEVNRSAELLDYYAEEALRMKGYFPLTNVEGEKVLVTREPLGVVVSITPFNYPITLLTFKMGAALVMGCTLVSKPSEDTPLSTLALATCFEEAGYPKGVFNVLTGYGKEIGDALVSHPQVAKIAFTGGTSTGAHIAGVAAKTHKRITLELGGQSPAILCADADLDMAVPAIVKHGFANTGQFCYRVNRVYVHESLYEACCQKLKEATEKLTLGAGIEDNCDLGPMVNEKIYANAFQQIVDARNKGARVLTGGKRRKGENYDRGYFLEPTLIAEASAEMKIMREETFGPVIGLASFSDEAVALREANASPYGLAAYVFSHNIGRGLRIAEQLQAGSVWVNNIQRSYHSVPFGGMRQSGIGREKGIHGLEAYTELKTIYLNY</sequence>
<dbReference type="RefSeq" id="WP_009055844.1">
    <property type="nucleotide sequence ID" value="NZ_AJYA01000030.1"/>
</dbReference>
<dbReference type="SUPFAM" id="SSF53720">
    <property type="entry name" value="ALDH-like"/>
    <property type="match status" value="1"/>
</dbReference>
<dbReference type="Gene3D" id="3.40.309.10">
    <property type="entry name" value="Aldehyde Dehydrogenase, Chain A, domain 2"/>
    <property type="match status" value="1"/>
</dbReference>
<dbReference type="InterPro" id="IPR016163">
    <property type="entry name" value="Ald_DH_C"/>
</dbReference>
<keyword evidence="5" id="KW-1185">Reference proteome</keyword>
<name>I5C0P1_9BACT</name>
<dbReference type="PANTHER" id="PTHR43353">
    <property type="entry name" value="SUCCINATE-SEMIALDEHYDE DEHYDROGENASE, MITOCHONDRIAL"/>
    <property type="match status" value="1"/>
</dbReference>
<dbReference type="FunFam" id="3.40.309.10:FF:000009">
    <property type="entry name" value="Aldehyde dehydrogenase A"/>
    <property type="match status" value="1"/>
</dbReference>
<evidence type="ECO:0000313" key="5">
    <source>
        <dbReference type="Proteomes" id="UP000005551"/>
    </source>
</evidence>
<dbReference type="InterPro" id="IPR016162">
    <property type="entry name" value="Ald_DH_N"/>
</dbReference>
<dbReference type="OrthoDB" id="973869at2"/>